<protein>
    <recommendedName>
        <fullName evidence="1">TraC-like domain-containing protein</fullName>
    </recommendedName>
</protein>
<evidence type="ECO:0000313" key="2">
    <source>
        <dbReference type="EMBL" id="PJE50404.1"/>
    </source>
</evidence>
<dbReference type="EMBL" id="PCXQ01000007">
    <property type="protein sequence ID" value="PJE50404.1"/>
    <property type="molecule type" value="Genomic_DNA"/>
</dbReference>
<name>A0A2J0Q6H4_9BACT</name>
<dbReference type="Pfam" id="PF26593">
    <property type="entry name" value="TraC-like"/>
    <property type="match status" value="1"/>
</dbReference>
<evidence type="ECO:0000259" key="1">
    <source>
        <dbReference type="Pfam" id="PF26593"/>
    </source>
</evidence>
<dbReference type="Proteomes" id="UP000228496">
    <property type="component" value="Unassembled WGS sequence"/>
</dbReference>
<gene>
    <name evidence="2" type="ORF">COV29_04520</name>
</gene>
<proteinExistence type="predicted"/>
<comment type="caution">
    <text evidence="2">The sequence shown here is derived from an EMBL/GenBank/DDBJ whole genome shotgun (WGS) entry which is preliminary data.</text>
</comment>
<reference evidence="2 3" key="1">
    <citation type="submission" date="2017-09" db="EMBL/GenBank/DDBJ databases">
        <title>Depth-based differentiation of microbial function through sediment-hosted aquifers and enrichment of novel symbionts in the deep terrestrial subsurface.</title>
        <authorList>
            <person name="Probst A.J."/>
            <person name="Ladd B."/>
            <person name="Jarett J.K."/>
            <person name="Geller-Mcgrath D.E."/>
            <person name="Sieber C.M."/>
            <person name="Emerson J.B."/>
            <person name="Anantharaman K."/>
            <person name="Thomas B.C."/>
            <person name="Malmstrom R."/>
            <person name="Stieglmeier M."/>
            <person name="Klingl A."/>
            <person name="Woyke T."/>
            <person name="Ryan C.M."/>
            <person name="Banfield J.F."/>
        </authorList>
    </citation>
    <scope>NUCLEOTIDE SEQUENCE [LARGE SCALE GENOMIC DNA]</scope>
    <source>
        <strain evidence="2">CG10_big_fil_rev_8_21_14_0_10_36_16</strain>
    </source>
</reference>
<evidence type="ECO:0000313" key="3">
    <source>
        <dbReference type="Proteomes" id="UP000228496"/>
    </source>
</evidence>
<organism evidence="2 3">
    <name type="scientific">Candidatus Yanofskybacteria bacterium CG10_big_fil_rev_8_21_14_0_10_36_16</name>
    <dbReference type="NCBI Taxonomy" id="1975096"/>
    <lineage>
        <taxon>Bacteria</taxon>
        <taxon>Candidatus Yanofskyibacteriota</taxon>
    </lineage>
</organism>
<feature type="domain" description="TraC-like" evidence="1">
    <location>
        <begin position="26"/>
        <end position="135"/>
    </location>
</feature>
<dbReference type="InterPro" id="IPR058596">
    <property type="entry name" value="TraC-like_dom"/>
</dbReference>
<dbReference type="AlphaFoldDB" id="A0A2J0Q6H4"/>
<accession>A0A2J0Q6H4</accession>
<sequence length="214" mass="24456">MAEQNKTTQTTSTQDFVDVADIRESVVVLKNGGLRSVVEVGSMNFELKSPSEQEAIINAFKEFLNSIDFSIQIVVNSRKLDIRPYLAYLDTLTQSVEHELLKVQAAEYSRFVKGLTELANIMSKKFYIIVPFNPSIRIEASKKGIFNTIKNILNPSQESKTLTEDEFRTYRLQLNQRVELVLSNIGRLGINSKIIVKKELLEMYKKLYNPTENV</sequence>